<dbReference type="STRING" id="1302250.GCA_001313225_03431"/>
<dbReference type="RefSeq" id="WP_054656414.1">
    <property type="nucleotide sequence ID" value="NZ_BBFL01000022.1"/>
</dbReference>
<gene>
    <name evidence="1" type="ORF">IWT126_02345</name>
</gene>
<dbReference type="Pfam" id="PF09148">
    <property type="entry name" value="DUF1934"/>
    <property type="match status" value="1"/>
</dbReference>
<comment type="caution">
    <text evidence="1">The sequence shown here is derived from an EMBL/GenBank/DDBJ whole genome shotgun (WGS) entry which is preliminary data.</text>
</comment>
<dbReference type="EMBL" id="BCMG01000015">
    <property type="protein sequence ID" value="GAX02280.1"/>
    <property type="molecule type" value="Genomic_DNA"/>
</dbReference>
<dbReference type="OrthoDB" id="2151645at2"/>
<dbReference type="SUPFAM" id="SSF50814">
    <property type="entry name" value="Lipocalins"/>
    <property type="match status" value="1"/>
</dbReference>
<organism evidence="1 2">
    <name type="scientific">Secundilactobacillus silagei JCM 19001</name>
    <dbReference type="NCBI Taxonomy" id="1302250"/>
    <lineage>
        <taxon>Bacteria</taxon>
        <taxon>Bacillati</taxon>
        <taxon>Bacillota</taxon>
        <taxon>Bacilli</taxon>
        <taxon>Lactobacillales</taxon>
        <taxon>Lactobacillaceae</taxon>
        <taxon>Secundilactobacillus</taxon>
    </lineage>
</organism>
<dbReference type="InterPro" id="IPR012674">
    <property type="entry name" value="Calycin"/>
</dbReference>
<dbReference type="Gene3D" id="2.40.128.20">
    <property type="match status" value="1"/>
</dbReference>
<evidence type="ECO:0000313" key="2">
    <source>
        <dbReference type="Proteomes" id="UP000198402"/>
    </source>
</evidence>
<name>A0A1Z5IKK4_9LACO</name>
<keyword evidence="2" id="KW-1185">Reference proteome</keyword>
<reference evidence="1 2" key="1">
    <citation type="submission" date="2015-11" db="EMBL/GenBank/DDBJ databases">
        <title>Draft genome sequences of new species of the genus Lactobacillus isolated from orchardgrass silage.</title>
        <authorList>
            <person name="Tohno M."/>
            <person name="Tanizawa Y."/>
            <person name="Arita M."/>
        </authorList>
    </citation>
    <scope>NUCLEOTIDE SEQUENCE [LARGE SCALE GENOMIC DNA]</scope>
    <source>
        <strain evidence="1 2">IWT126</strain>
    </source>
</reference>
<dbReference type="Proteomes" id="UP000198402">
    <property type="component" value="Unassembled WGS sequence"/>
</dbReference>
<proteinExistence type="predicted"/>
<dbReference type="AlphaFoldDB" id="A0A1Z5IKK4"/>
<sequence length="149" mass="16659">MDDLSTSIPVGIHLTTHTVQDGQASDYAIDVEGQIVQIGETIYLRYQEPESDNDDEDSNVPVTIKFLPNGDVTLTRNGTNRLRMHFSAGKRIRATYRTPYGLVPVETVTPQLRVGFHERPFGGSAAIDYLLYAGEQLLGNYKIRLQFTV</sequence>
<protein>
    <recommendedName>
        <fullName evidence="3">DUF1934 domain-containing protein</fullName>
    </recommendedName>
</protein>
<evidence type="ECO:0000313" key="1">
    <source>
        <dbReference type="EMBL" id="GAX02280.1"/>
    </source>
</evidence>
<accession>A0A1Z5IKK4</accession>
<dbReference type="InterPro" id="IPR015231">
    <property type="entry name" value="DUF1934"/>
</dbReference>
<evidence type="ECO:0008006" key="3">
    <source>
        <dbReference type="Google" id="ProtNLM"/>
    </source>
</evidence>